<evidence type="ECO:0000256" key="1">
    <source>
        <dbReference type="ARBA" id="ARBA00004251"/>
    </source>
</evidence>
<evidence type="ECO:0000256" key="8">
    <source>
        <dbReference type="SAM" id="SignalP"/>
    </source>
</evidence>
<keyword evidence="2" id="KW-0193">Cuticle</keyword>
<dbReference type="GO" id="GO:0042302">
    <property type="term" value="F:structural constituent of cuticle"/>
    <property type="evidence" value="ECO:0007669"/>
    <property type="project" value="UniProtKB-KW"/>
</dbReference>
<feature type="domain" description="ZP" evidence="9">
    <location>
        <begin position="1"/>
        <end position="201"/>
    </location>
</feature>
<keyword evidence="11" id="KW-1185">Reference proteome</keyword>
<dbReference type="GO" id="GO:0005886">
    <property type="term" value="C:plasma membrane"/>
    <property type="evidence" value="ECO:0007669"/>
    <property type="project" value="UniProtKB-SubCell"/>
</dbReference>
<evidence type="ECO:0000256" key="7">
    <source>
        <dbReference type="ARBA" id="ARBA00023136"/>
    </source>
</evidence>
<accession>A0A8S9ZEC0</accession>
<dbReference type="PANTHER" id="PTHR22907:SF1">
    <property type="entry name" value="ZP DOMAIN-CONTAINING PROTEIN"/>
    <property type="match status" value="1"/>
</dbReference>
<evidence type="ECO:0000313" key="10">
    <source>
        <dbReference type="EMBL" id="KAF7630780.1"/>
    </source>
</evidence>
<evidence type="ECO:0000256" key="3">
    <source>
        <dbReference type="ARBA" id="ARBA00022475"/>
    </source>
</evidence>
<feature type="signal peptide" evidence="8">
    <location>
        <begin position="1"/>
        <end position="20"/>
    </location>
</feature>
<dbReference type="OrthoDB" id="6139674at2759"/>
<gene>
    <name evidence="10" type="ORF">Mgra_00008938</name>
</gene>
<keyword evidence="6" id="KW-1133">Transmembrane helix</keyword>
<dbReference type="AlphaFoldDB" id="A0A8S9ZEC0"/>
<evidence type="ECO:0000256" key="6">
    <source>
        <dbReference type="ARBA" id="ARBA00022989"/>
    </source>
</evidence>
<dbReference type="PROSITE" id="PS51034">
    <property type="entry name" value="ZP_2"/>
    <property type="match status" value="1"/>
</dbReference>
<feature type="chain" id="PRO_5035740452" evidence="8">
    <location>
        <begin position="21"/>
        <end position="215"/>
    </location>
</feature>
<proteinExistence type="predicted"/>
<sequence length="215" mass="24665">MALLSTFVVIFFMLLNGVFTQLQNSLMEAPKLTCEHSRIKMFIHTWLPFSGSVYAKGFFNKDICRVQGNGIGHTANITIPVSADCGMRRRRNVNPHGLSLEMDVIIMFHRRFLTKNDRASICCQVDDGQGSTQKLLDENGCSLDEALFGSIEYKTDLEAIQRGNAFKFADRVTIYFNCQLRLELKNGWRECQFCHRLNNKMQTDPIDMIQQVRII</sequence>
<keyword evidence="7" id="KW-0472">Membrane</keyword>
<evidence type="ECO:0000259" key="9">
    <source>
        <dbReference type="PROSITE" id="PS51034"/>
    </source>
</evidence>
<evidence type="ECO:0000313" key="11">
    <source>
        <dbReference type="Proteomes" id="UP000605970"/>
    </source>
</evidence>
<comment type="subcellular location">
    <subcellularLocation>
        <location evidence="1">Cell membrane</location>
        <topology evidence="1">Single-pass type I membrane protein</topology>
    </subcellularLocation>
</comment>
<dbReference type="InterPro" id="IPR051962">
    <property type="entry name" value="Cuticlin"/>
</dbReference>
<keyword evidence="4" id="KW-0812">Transmembrane</keyword>
<dbReference type="InterPro" id="IPR001507">
    <property type="entry name" value="ZP_dom"/>
</dbReference>
<dbReference type="SMART" id="SM00241">
    <property type="entry name" value="ZP"/>
    <property type="match status" value="1"/>
</dbReference>
<reference evidence="10" key="1">
    <citation type="journal article" date="2020" name="Ecol. Evol.">
        <title>Genome structure and content of the rice root-knot nematode (Meloidogyne graminicola).</title>
        <authorList>
            <person name="Phan N.T."/>
            <person name="Danchin E.G.J."/>
            <person name="Klopp C."/>
            <person name="Perfus-Barbeoch L."/>
            <person name="Kozlowski D.K."/>
            <person name="Koutsovoulos G.D."/>
            <person name="Lopez-Roques C."/>
            <person name="Bouchez O."/>
            <person name="Zahm M."/>
            <person name="Besnard G."/>
            <person name="Bellafiore S."/>
        </authorList>
    </citation>
    <scope>NUCLEOTIDE SEQUENCE</scope>
    <source>
        <strain evidence="10">VN-18</strain>
    </source>
</reference>
<dbReference type="Proteomes" id="UP000605970">
    <property type="component" value="Unassembled WGS sequence"/>
</dbReference>
<dbReference type="EMBL" id="JABEBT010000130">
    <property type="protein sequence ID" value="KAF7630780.1"/>
    <property type="molecule type" value="Genomic_DNA"/>
</dbReference>
<organism evidence="10 11">
    <name type="scientific">Meloidogyne graminicola</name>
    <dbReference type="NCBI Taxonomy" id="189291"/>
    <lineage>
        <taxon>Eukaryota</taxon>
        <taxon>Metazoa</taxon>
        <taxon>Ecdysozoa</taxon>
        <taxon>Nematoda</taxon>
        <taxon>Chromadorea</taxon>
        <taxon>Rhabditida</taxon>
        <taxon>Tylenchina</taxon>
        <taxon>Tylenchomorpha</taxon>
        <taxon>Tylenchoidea</taxon>
        <taxon>Meloidogynidae</taxon>
        <taxon>Meloidogyninae</taxon>
        <taxon>Meloidogyne</taxon>
    </lineage>
</organism>
<dbReference type="InterPro" id="IPR057475">
    <property type="entry name" value="CUT_C"/>
</dbReference>
<dbReference type="PANTHER" id="PTHR22907">
    <property type="entry name" value="GH04558P"/>
    <property type="match status" value="1"/>
</dbReference>
<dbReference type="InterPro" id="IPR056953">
    <property type="entry name" value="CUT_N"/>
</dbReference>
<dbReference type="Pfam" id="PF25057">
    <property type="entry name" value="CUT_N"/>
    <property type="match status" value="1"/>
</dbReference>
<dbReference type="Pfam" id="PF25301">
    <property type="entry name" value="CUT_C"/>
    <property type="match status" value="1"/>
</dbReference>
<evidence type="ECO:0000256" key="5">
    <source>
        <dbReference type="ARBA" id="ARBA00022729"/>
    </source>
</evidence>
<keyword evidence="5 8" id="KW-0732">Signal</keyword>
<evidence type="ECO:0000256" key="4">
    <source>
        <dbReference type="ARBA" id="ARBA00022692"/>
    </source>
</evidence>
<keyword evidence="3" id="KW-1003">Cell membrane</keyword>
<comment type="caution">
    <text evidence="10">The sequence shown here is derived from an EMBL/GenBank/DDBJ whole genome shotgun (WGS) entry which is preliminary data.</text>
</comment>
<evidence type="ECO:0000256" key="2">
    <source>
        <dbReference type="ARBA" id="ARBA00022460"/>
    </source>
</evidence>
<protein>
    <submittedName>
        <fullName evidence="10">ZP domain-containing protein</fullName>
    </submittedName>
</protein>
<name>A0A8S9ZEC0_9BILA</name>